<keyword evidence="3" id="KW-0949">S-adenosyl-L-methionine</keyword>
<dbReference type="PROSITE" id="PS51918">
    <property type="entry name" value="RADICAL_SAM"/>
    <property type="match status" value="1"/>
</dbReference>
<dbReference type="Pfam" id="PF13186">
    <property type="entry name" value="SPASM"/>
    <property type="match status" value="1"/>
</dbReference>
<evidence type="ECO:0000256" key="1">
    <source>
        <dbReference type="ARBA" id="ARBA00001966"/>
    </source>
</evidence>
<dbReference type="PANTHER" id="PTHR43273">
    <property type="entry name" value="ANAEROBIC SULFATASE-MATURATING ENZYME HOMOLOG ASLB-RELATED"/>
    <property type="match status" value="1"/>
</dbReference>
<keyword evidence="9" id="KW-1185">Reference proteome</keyword>
<dbReference type="NCBIfam" id="TIGR04085">
    <property type="entry name" value="rSAM_more_4Fe4S"/>
    <property type="match status" value="1"/>
</dbReference>
<dbReference type="InterPro" id="IPR007197">
    <property type="entry name" value="rSAM"/>
</dbReference>
<dbReference type="InterPro" id="IPR023867">
    <property type="entry name" value="Sulphatase_maturase_rSAM"/>
</dbReference>
<sequence>MLEQSPTHHSLRLRQHHRFDVDGRSYVYDVGELLLYEIDAPTATFLDGAAEGGTAWDRLGTEHGTEAAMEILEDLRMLNLLEVERTEAPASAPRKPSIGTIALHVAHDCNLRCPYCFAKQGDYGMPKTMMKPDMVEKALDWLIDRGSDRGAVRVKFFGGEPLMNMPAIRHAVAYGDQRSAEKGKRVRYHVTTNGTLLKDETIQFLHAHQVDVQVSIDGTPEAHDKVRIFPSGRGSHDIVTRRAERLGQLTGQCATRTTITPEEPRFSDSVWHMIDALGSSNAAFEPATSSSEGQHLDSERLAIIKREWERVAEEFLRRVRGGEVPPVANLIKLLGKIHRRQKTVYGCGAGLAYLAVDPRGDVYPCHRFVGNAEWKMGNVAGEINEATREKFLQNTVHNREPCRSCWVRYTCGGHCAHEALEATGDIARPDPVRCELQKHLTEVCLRLYVRLTRDELERILAGPSGRRPPAIGAQE</sequence>
<evidence type="ECO:0000313" key="8">
    <source>
        <dbReference type="EMBL" id="QSQ25913.1"/>
    </source>
</evidence>
<dbReference type="CDD" id="cd01335">
    <property type="entry name" value="Radical_SAM"/>
    <property type="match status" value="1"/>
</dbReference>
<keyword evidence="2" id="KW-0004">4Fe-4S</keyword>
<accession>A0ABX7P617</accession>
<dbReference type="Gene3D" id="3.20.20.70">
    <property type="entry name" value="Aldolase class I"/>
    <property type="match status" value="1"/>
</dbReference>
<gene>
    <name evidence="8" type="ORF">JY651_13695</name>
</gene>
<dbReference type="InterPro" id="IPR013785">
    <property type="entry name" value="Aldolase_TIM"/>
</dbReference>
<feature type="domain" description="Radical SAM core" evidence="7">
    <location>
        <begin position="93"/>
        <end position="323"/>
    </location>
</feature>
<evidence type="ECO:0000313" key="9">
    <source>
        <dbReference type="Proteomes" id="UP000662747"/>
    </source>
</evidence>
<evidence type="ECO:0000259" key="7">
    <source>
        <dbReference type="PROSITE" id="PS51918"/>
    </source>
</evidence>
<dbReference type="SFLD" id="SFLDG01072">
    <property type="entry name" value="dehydrogenase_like"/>
    <property type="match status" value="1"/>
</dbReference>
<dbReference type="InterPro" id="IPR000385">
    <property type="entry name" value="MoaA_NifB_PqqE_Fe-S-bd_CS"/>
</dbReference>
<evidence type="ECO:0000256" key="5">
    <source>
        <dbReference type="ARBA" id="ARBA00023004"/>
    </source>
</evidence>
<dbReference type="PROSITE" id="PS01305">
    <property type="entry name" value="MOAA_NIFB_PQQE"/>
    <property type="match status" value="1"/>
</dbReference>
<reference evidence="8 9" key="1">
    <citation type="submission" date="2021-02" db="EMBL/GenBank/DDBJ databases">
        <title>De Novo genome assembly of isolated myxobacteria.</title>
        <authorList>
            <person name="Stevens D.C."/>
        </authorList>
    </citation>
    <scope>NUCLEOTIDE SEQUENCE [LARGE SCALE GENOMIC DNA]</scope>
    <source>
        <strain evidence="9">SCPEA02</strain>
    </source>
</reference>
<dbReference type="RefSeq" id="WP_206727464.1">
    <property type="nucleotide sequence ID" value="NZ_CP071090.1"/>
</dbReference>
<organism evidence="8 9">
    <name type="scientific">Pyxidicoccus parkwayensis</name>
    <dbReference type="NCBI Taxonomy" id="2813578"/>
    <lineage>
        <taxon>Bacteria</taxon>
        <taxon>Pseudomonadati</taxon>
        <taxon>Myxococcota</taxon>
        <taxon>Myxococcia</taxon>
        <taxon>Myxococcales</taxon>
        <taxon>Cystobacterineae</taxon>
        <taxon>Myxococcaceae</taxon>
        <taxon>Pyxidicoccus</taxon>
    </lineage>
</organism>
<keyword evidence="5" id="KW-0408">Iron</keyword>
<dbReference type="InterPro" id="IPR023885">
    <property type="entry name" value="4Fe4S-binding_SPASM_dom"/>
</dbReference>
<name>A0ABX7P617_9BACT</name>
<dbReference type="Pfam" id="PF04055">
    <property type="entry name" value="Radical_SAM"/>
    <property type="match status" value="1"/>
</dbReference>
<evidence type="ECO:0000256" key="4">
    <source>
        <dbReference type="ARBA" id="ARBA00022723"/>
    </source>
</evidence>
<evidence type="ECO:0000256" key="6">
    <source>
        <dbReference type="ARBA" id="ARBA00023014"/>
    </source>
</evidence>
<dbReference type="EMBL" id="CP071090">
    <property type="protein sequence ID" value="QSQ25913.1"/>
    <property type="molecule type" value="Genomic_DNA"/>
</dbReference>
<dbReference type="CDD" id="cd21124">
    <property type="entry name" value="SPASM_CteB-like"/>
    <property type="match status" value="1"/>
</dbReference>
<dbReference type="InterPro" id="IPR047602">
    <property type="entry name" value="SPASM_CteB-like"/>
</dbReference>
<protein>
    <submittedName>
        <fullName evidence="8">SPASM domain-containing protein</fullName>
    </submittedName>
</protein>
<dbReference type="PANTHER" id="PTHR43273:SF8">
    <property type="entry name" value="RADICAL SAM DOMAIN PROTEIN"/>
    <property type="match status" value="1"/>
</dbReference>
<dbReference type="SFLD" id="SFLDG01384">
    <property type="entry name" value="thioether_bond_formation_requi"/>
    <property type="match status" value="1"/>
</dbReference>
<dbReference type="SFLD" id="SFLDG01386">
    <property type="entry name" value="main_SPASM_domain-containing"/>
    <property type="match status" value="1"/>
</dbReference>
<proteinExistence type="predicted"/>
<dbReference type="InterPro" id="IPR058240">
    <property type="entry name" value="rSAM_sf"/>
</dbReference>
<dbReference type="SFLD" id="SFLDG01067">
    <property type="entry name" value="SPASM/twitch_domain_containing"/>
    <property type="match status" value="1"/>
</dbReference>
<keyword evidence="4" id="KW-0479">Metal-binding</keyword>
<dbReference type="SFLD" id="SFLDS00029">
    <property type="entry name" value="Radical_SAM"/>
    <property type="match status" value="1"/>
</dbReference>
<comment type="cofactor">
    <cofactor evidence="1">
        <name>[4Fe-4S] cluster</name>
        <dbReference type="ChEBI" id="CHEBI:49883"/>
    </cofactor>
</comment>
<keyword evidence="6" id="KW-0411">Iron-sulfur</keyword>
<evidence type="ECO:0000256" key="3">
    <source>
        <dbReference type="ARBA" id="ARBA00022691"/>
    </source>
</evidence>
<dbReference type="Proteomes" id="UP000662747">
    <property type="component" value="Chromosome"/>
</dbReference>
<dbReference type="SUPFAM" id="SSF102114">
    <property type="entry name" value="Radical SAM enzymes"/>
    <property type="match status" value="1"/>
</dbReference>
<evidence type="ECO:0000256" key="2">
    <source>
        <dbReference type="ARBA" id="ARBA00022485"/>
    </source>
</evidence>